<feature type="non-terminal residue" evidence="1">
    <location>
        <position position="1"/>
    </location>
</feature>
<evidence type="ECO:0000313" key="1">
    <source>
        <dbReference type="EMBL" id="CAF4268151.1"/>
    </source>
</evidence>
<dbReference type="EMBL" id="CAJOAX010037150">
    <property type="protein sequence ID" value="CAF4268151.1"/>
    <property type="molecule type" value="Genomic_DNA"/>
</dbReference>
<gene>
    <name evidence="1" type="ORF">OTI717_LOCUS41002</name>
</gene>
<comment type="caution">
    <text evidence="1">The sequence shown here is derived from an EMBL/GenBank/DDBJ whole genome shotgun (WGS) entry which is preliminary data.</text>
</comment>
<proteinExistence type="predicted"/>
<dbReference type="Proteomes" id="UP000663823">
    <property type="component" value="Unassembled WGS sequence"/>
</dbReference>
<dbReference type="AlphaFoldDB" id="A0A820FTV0"/>
<name>A0A820FTV0_9BILA</name>
<protein>
    <submittedName>
        <fullName evidence="1">Uncharacterized protein</fullName>
    </submittedName>
</protein>
<reference evidence="1" key="1">
    <citation type="submission" date="2021-02" db="EMBL/GenBank/DDBJ databases">
        <authorList>
            <person name="Nowell W R."/>
        </authorList>
    </citation>
    <scope>NUCLEOTIDE SEQUENCE</scope>
</reference>
<evidence type="ECO:0000313" key="2">
    <source>
        <dbReference type="Proteomes" id="UP000663823"/>
    </source>
</evidence>
<organism evidence="1 2">
    <name type="scientific">Rotaria sordida</name>
    <dbReference type="NCBI Taxonomy" id="392033"/>
    <lineage>
        <taxon>Eukaryota</taxon>
        <taxon>Metazoa</taxon>
        <taxon>Spiralia</taxon>
        <taxon>Gnathifera</taxon>
        <taxon>Rotifera</taxon>
        <taxon>Eurotatoria</taxon>
        <taxon>Bdelloidea</taxon>
        <taxon>Philodinida</taxon>
        <taxon>Philodinidae</taxon>
        <taxon>Rotaria</taxon>
    </lineage>
</organism>
<accession>A0A820FTV0</accession>
<sequence>VENLQQILPLTPQLSFLHLIQPAHSVTNILIECSMSKLRTLVGTDSYQHLELIDQISSITNLTIPNCNLHSLQRILKTVTMLKYLNCSNLFQHQMSSNNSIEFEEDYQGIHLKQLIILEFQGTFSDFQMFIKHIPNFKKIIISADYERKIIDAYH</sequence>